<reference evidence="2" key="1">
    <citation type="submission" date="2019-06" db="EMBL/GenBank/DDBJ databases">
        <title>Draft genome sequence of the griseofulvin-producing fungus Xylaria cubensis strain G536.</title>
        <authorList>
            <person name="Mead M.E."/>
            <person name="Raja H.A."/>
            <person name="Steenwyk J.L."/>
            <person name="Knowles S.L."/>
            <person name="Oberlies N.H."/>
            <person name="Rokas A."/>
        </authorList>
    </citation>
    <scope>NUCLEOTIDE SEQUENCE [LARGE SCALE GENOMIC DNA]</scope>
    <source>
        <strain evidence="2">G536</strain>
    </source>
</reference>
<evidence type="ECO:0000313" key="1">
    <source>
        <dbReference type="EMBL" id="TRX92084.1"/>
    </source>
</evidence>
<evidence type="ECO:0000313" key="2">
    <source>
        <dbReference type="Proteomes" id="UP000319160"/>
    </source>
</evidence>
<sequence>MPSPSSPFLALPPELRNAIYEQYVLAEGGYVYNFELGKLCAANDPEHPVDLALVYTCTQVANEMKGIALSCNVVTFRTFSSPDSDLRASRFHEIMQESDRAAADLFGSVSYSQCYKHVLDELVRVFPECQPLLQLVKAMGQTSPPLCDATQGALITSHWKGVPSVTREIVFYAIEVALKLDCPLPEEHGILAHDLLEIQSTYMPWAIPTENETAFTIKKFDQKRWGYRQTEIGKMYPFSAAAVAIKFLQHTPISTRKYLRKIVLLEDRASIAFPECHAKGLIPFCVENPFLHIERRLDLWRTMLCPFDYLYPNWLPLGNMSIDDLARWIVEAMDLFRAGMPEKSFSLVLDGEPDLEKSSQFFEFAQRYTMWQEAIEEACARKLLWTRPLCLIRKHLLYIREHFPTILRAMTNNESFPIRCNFNIDFSWNIEQIIDQNLYCSELEWVDNYHDEWSKHDYETRYKQVMKPFQPFRRWRDFYTTEYIYPTERWRYTDESIALRLHVSRFNYPEN</sequence>
<dbReference type="Proteomes" id="UP000319160">
    <property type="component" value="Unassembled WGS sequence"/>
</dbReference>
<proteinExistence type="predicted"/>
<keyword evidence="2" id="KW-1185">Reference proteome</keyword>
<comment type="caution">
    <text evidence="1">The sequence shown here is derived from an EMBL/GenBank/DDBJ whole genome shotgun (WGS) entry which is preliminary data.</text>
</comment>
<gene>
    <name evidence="1" type="ORF">FHL15_006951</name>
</gene>
<dbReference type="OrthoDB" id="5062850at2759"/>
<dbReference type="EMBL" id="VFLP01000039">
    <property type="protein sequence ID" value="TRX92084.1"/>
    <property type="molecule type" value="Genomic_DNA"/>
</dbReference>
<accession>A0A553HVV4</accession>
<protein>
    <submittedName>
        <fullName evidence="1">Uncharacterized protein</fullName>
    </submittedName>
</protein>
<organism evidence="1 2">
    <name type="scientific">Xylaria flabelliformis</name>
    <dbReference type="NCBI Taxonomy" id="2512241"/>
    <lineage>
        <taxon>Eukaryota</taxon>
        <taxon>Fungi</taxon>
        <taxon>Dikarya</taxon>
        <taxon>Ascomycota</taxon>
        <taxon>Pezizomycotina</taxon>
        <taxon>Sordariomycetes</taxon>
        <taxon>Xylariomycetidae</taxon>
        <taxon>Xylariales</taxon>
        <taxon>Xylariaceae</taxon>
        <taxon>Xylaria</taxon>
    </lineage>
</organism>
<name>A0A553HVV4_9PEZI</name>
<dbReference type="AlphaFoldDB" id="A0A553HVV4"/>